<dbReference type="GO" id="GO:0043565">
    <property type="term" value="F:sequence-specific DNA binding"/>
    <property type="evidence" value="ECO:0007669"/>
    <property type="project" value="InterPro"/>
</dbReference>
<dbReference type="InterPro" id="IPR018060">
    <property type="entry name" value="HTH_AraC"/>
</dbReference>
<dbReference type="InterPro" id="IPR009057">
    <property type="entry name" value="Homeodomain-like_sf"/>
</dbReference>
<evidence type="ECO:0000259" key="4">
    <source>
        <dbReference type="PROSITE" id="PS01124"/>
    </source>
</evidence>
<evidence type="ECO:0000256" key="3">
    <source>
        <dbReference type="ARBA" id="ARBA00023163"/>
    </source>
</evidence>
<proteinExistence type="predicted"/>
<comment type="caution">
    <text evidence="5">The sequence shown here is derived from an EMBL/GenBank/DDBJ whole genome shotgun (WGS) entry which is preliminary data.</text>
</comment>
<evidence type="ECO:0000256" key="2">
    <source>
        <dbReference type="ARBA" id="ARBA00023125"/>
    </source>
</evidence>
<protein>
    <submittedName>
        <fullName evidence="5">Helix-turn-helix domain-containing protein</fullName>
    </submittedName>
</protein>
<sequence>MRHQQLTNLHPGERVEQISLIKYSKTACGVDFLLNTAESREKRGWFDTAKRYKTDFFEFYLFRKASGHLFLRGKRIELHDQMALIISPYQQQEWHVTIDDLDYTFLIFQEEFINNFLSDKYFMYRLLYCYQNELPTCFDMTTEEMAPFHELSRKMRCELLEPIADSYHMIVAYLYQFLLRLNRFYAHLFELPFSQPQNNYAYQYKLLLEKNIRQKNRVSDYAEMIGISRISLNKAVEREFGVTATHLLKRRLLQEIKDHLLFTDLPIKEIAYQLNFSEPNHLARFFKQQTGETISEFIASTKR</sequence>
<name>A0A9D1X688_9BACT</name>
<dbReference type="SUPFAM" id="SSF51215">
    <property type="entry name" value="Regulatory protein AraC"/>
    <property type="match status" value="1"/>
</dbReference>
<dbReference type="SUPFAM" id="SSF46689">
    <property type="entry name" value="Homeodomain-like"/>
    <property type="match status" value="1"/>
</dbReference>
<keyword evidence="3" id="KW-0804">Transcription</keyword>
<dbReference type="SMART" id="SM00342">
    <property type="entry name" value="HTH_ARAC"/>
    <property type="match status" value="1"/>
</dbReference>
<organism evidence="5 6">
    <name type="scientific">Candidatus Parabacteroides intestinipullorum</name>
    <dbReference type="NCBI Taxonomy" id="2838723"/>
    <lineage>
        <taxon>Bacteria</taxon>
        <taxon>Pseudomonadati</taxon>
        <taxon>Bacteroidota</taxon>
        <taxon>Bacteroidia</taxon>
        <taxon>Bacteroidales</taxon>
        <taxon>Tannerellaceae</taxon>
        <taxon>Parabacteroides</taxon>
    </lineage>
</organism>
<gene>
    <name evidence="5" type="ORF">H9977_00925</name>
</gene>
<feature type="domain" description="HTH araC/xylS-type" evidence="4">
    <location>
        <begin position="202"/>
        <end position="300"/>
    </location>
</feature>
<reference evidence="5" key="2">
    <citation type="submission" date="2021-04" db="EMBL/GenBank/DDBJ databases">
        <authorList>
            <person name="Gilroy R."/>
        </authorList>
    </citation>
    <scope>NUCLEOTIDE SEQUENCE</scope>
    <source>
        <strain evidence="5">ChiGjej6B6-14162</strain>
    </source>
</reference>
<dbReference type="PANTHER" id="PTHR43280:SF32">
    <property type="entry name" value="TRANSCRIPTIONAL REGULATORY PROTEIN"/>
    <property type="match status" value="1"/>
</dbReference>
<accession>A0A9D1X688</accession>
<dbReference type="Pfam" id="PF12833">
    <property type="entry name" value="HTH_18"/>
    <property type="match status" value="1"/>
</dbReference>
<dbReference type="Gene3D" id="1.10.10.60">
    <property type="entry name" value="Homeodomain-like"/>
    <property type="match status" value="1"/>
</dbReference>
<dbReference type="AlphaFoldDB" id="A0A9D1X688"/>
<keyword evidence="2" id="KW-0238">DNA-binding</keyword>
<evidence type="ECO:0000313" key="5">
    <source>
        <dbReference type="EMBL" id="HIX73608.1"/>
    </source>
</evidence>
<dbReference type="EMBL" id="DXEL01000009">
    <property type="protein sequence ID" value="HIX73608.1"/>
    <property type="molecule type" value="Genomic_DNA"/>
</dbReference>
<dbReference type="PROSITE" id="PS01124">
    <property type="entry name" value="HTH_ARAC_FAMILY_2"/>
    <property type="match status" value="1"/>
</dbReference>
<reference evidence="5" key="1">
    <citation type="journal article" date="2021" name="PeerJ">
        <title>Extensive microbial diversity within the chicken gut microbiome revealed by metagenomics and culture.</title>
        <authorList>
            <person name="Gilroy R."/>
            <person name="Ravi A."/>
            <person name="Getino M."/>
            <person name="Pursley I."/>
            <person name="Horton D.L."/>
            <person name="Alikhan N.F."/>
            <person name="Baker D."/>
            <person name="Gharbi K."/>
            <person name="Hall N."/>
            <person name="Watson M."/>
            <person name="Adriaenssens E.M."/>
            <person name="Foster-Nyarko E."/>
            <person name="Jarju S."/>
            <person name="Secka A."/>
            <person name="Antonio M."/>
            <person name="Oren A."/>
            <person name="Chaudhuri R.R."/>
            <person name="La Ragione R."/>
            <person name="Hildebrand F."/>
            <person name="Pallen M.J."/>
        </authorList>
    </citation>
    <scope>NUCLEOTIDE SEQUENCE</scope>
    <source>
        <strain evidence="5">ChiGjej6B6-14162</strain>
    </source>
</reference>
<dbReference type="Proteomes" id="UP000886740">
    <property type="component" value="Unassembled WGS sequence"/>
</dbReference>
<dbReference type="GO" id="GO:0003700">
    <property type="term" value="F:DNA-binding transcription factor activity"/>
    <property type="evidence" value="ECO:0007669"/>
    <property type="project" value="InterPro"/>
</dbReference>
<keyword evidence="1" id="KW-0805">Transcription regulation</keyword>
<evidence type="ECO:0000313" key="6">
    <source>
        <dbReference type="Proteomes" id="UP000886740"/>
    </source>
</evidence>
<evidence type="ECO:0000256" key="1">
    <source>
        <dbReference type="ARBA" id="ARBA00023015"/>
    </source>
</evidence>
<dbReference type="InterPro" id="IPR037923">
    <property type="entry name" value="HTH-like"/>
</dbReference>
<dbReference type="PANTHER" id="PTHR43280">
    <property type="entry name" value="ARAC-FAMILY TRANSCRIPTIONAL REGULATOR"/>
    <property type="match status" value="1"/>
</dbReference>